<evidence type="ECO:0000313" key="1">
    <source>
        <dbReference type="EMBL" id="RCV04628.1"/>
    </source>
</evidence>
<reference evidence="1" key="2">
    <citation type="submission" date="2015-07" db="EMBL/GenBank/DDBJ databases">
        <authorList>
            <person name="Noorani M."/>
        </authorList>
    </citation>
    <scope>NUCLEOTIDE SEQUENCE</scope>
    <source>
        <strain evidence="1">Yugu1</strain>
    </source>
</reference>
<protein>
    <submittedName>
        <fullName evidence="1">Uncharacterized protein</fullName>
    </submittedName>
</protein>
<proteinExistence type="predicted"/>
<sequence>MQYLGLSETYLQFIQKCVVCRTCITAPFIVVRVTQLAYLLSHSQIMLFLFKRANLLMFHFLRTPVASVLIPPVGWKVTNASRSTSHCFLLRFLSLDMVWQVAKIILMLSQATPSFGVGIVTCDKLNHVPEFVLSLDNEFNLKTVIETLLVTTEY</sequence>
<organism evidence="1">
    <name type="scientific">Setaria italica</name>
    <name type="common">Foxtail millet</name>
    <name type="synonym">Panicum italicum</name>
    <dbReference type="NCBI Taxonomy" id="4555"/>
    <lineage>
        <taxon>Eukaryota</taxon>
        <taxon>Viridiplantae</taxon>
        <taxon>Streptophyta</taxon>
        <taxon>Embryophyta</taxon>
        <taxon>Tracheophyta</taxon>
        <taxon>Spermatophyta</taxon>
        <taxon>Magnoliopsida</taxon>
        <taxon>Liliopsida</taxon>
        <taxon>Poales</taxon>
        <taxon>Poaceae</taxon>
        <taxon>PACMAD clade</taxon>
        <taxon>Panicoideae</taxon>
        <taxon>Panicodae</taxon>
        <taxon>Paniceae</taxon>
        <taxon>Cenchrinae</taxon>
        <taxon>Setaria</taxon>
    </lineage>
</organism>
<accession>A0A368PGT2</accession>
<gene>
    <name evidence="1" type="ORF">SETIT_1G015600v2</name>
</gene>
<reference evidence="1" key="1">
    <citation type="journal article" date="2012" name="Nat. Biotechnol.">
        <title>Reference genome sequence of the model plant Setaria.</title>
        <authorList>
            <person name="Bennetzen J.L."/>
            <person name="Schmutz J."/>
            <person name="Wang H."/>
            <person name="Percifield R."/>
            <person name="Hawkins J."/>
            <person name="Pontaroli A.C."/>
            <person name="Estep M."/>
            <person name="Feng L."/>
            <person name="Vaughn J.N."/>
            <person name="Grimwood J."/>
            <person name="Jenkins J."/>
            <person name="Barry K."/>
            <person name="Lindquist E."/>
            <person name="Hellsten U."/>
            <person name="Deshpande S."/>
            <person name="Wang X."/>
            <person name="Wu X."/>
            <person name="Mitros T."/>
            <person name="Triplett J."/>
            <person name="Yang X."/>
            <person name="Ye C.Y."/>
            <person name="Mauro-Herrera M."/>
            <person name="Wang L."/>
            <person name="Li P."/>
            <person name="Sharma M."/>
            <person name="Sharma R."/>
            <person name="Ronald P.C."/>
            <person name="Panaud O."/>
            <person name="Kellogg E.A."/>
            <person name="Brutnell T.P."/>
            <person name="Doust A.N."/>
            <person name="Tuskan G.A."/>
            <person name="Rokhsar D."/>
            <person name="Devos K.M."/>
        </authorList>
    </citation>
    <scope>NUCLEOTIDE SEQUENCE [LARGE SCALE GENOMIC DNA]</scope>
    <source>
        <strain evidence="1">Yugu1</strain>
    </source>
</reference>
<dbReference type="AlphaFoldDB" id="A0A368PGT2"/>
<name>A0A368PGT2_SETIT</name>
<dbReference type="EMBL" id="CM003528">
    <property type="protein sequence ID" value="RCV04628.1"/>
    <property type="molecule type" value="Genomic_DNA"/>
</dbReference>